<dbReference type="EMBL" id="SLWF01000030">
    <property type="protein sequence ID" value="TCN80743.1"/>
    <property type="molecule type" value="Genomic_DNA"/>
</dbReference>
<sequence length="331" mass="38180">MSNTSAAFHFSGLTPELILDAIESIGIYPESGLLPLNSYENRVYQFRCDRGQRYVVKFYRPERWSDAQILEEHAFTFELQEAEIPLAAPLKIDGISLHHYQGYRFALFPSIGGRSFEVDNLEQLEAVGQFIGRMHQYAKGSRFQARIAMSPQSFGDTGLAEMMACELIPVKLLSPLREVTTALLQQVKAIWQQQTPSKIRLHGDLHPGNILWTPDGPGFVDLDDACNGPAVQDLWMMLNGDRNQQQLQLEVLLEAYSEFGDFHPAELKLIECLRALRLLHYNGWLSRRWQDPAFPRHFPWFATEDYWRQQLQLFTEQQQRLLQPPLSLIPY</sequence>
<reference evidence="13 14" key="1">
    <citation type="submission" date="2019-03" db="EMBL/GenBank/DDBJ databases">
        <title>Freshwater and sediment microbial communities from various areas in North America, analyzing microbe dynamics in response to fracking.</title>
        <authorList>
            <person name="Lamendella R."/>
        </authorList>
    </citation>
    <scope>NUCLEOTIDE SEQUENCE [LARGE SCALE GENOMIC DNA]</scope>
    <source>
        <strain evidence="13 14">74A</strain>
    </source>
</reference>
<proteinExistence type="inferred from homology"/>
<evidence type="ECO:0000256" key="5">
    <source>
        <dbReference type="ARBA" id="ARBA00022723"/>
    </source>
</evidence>
<keyword evidence="10 11" id="KW-0346">Stress response</keyword>
<dbReference type="Gene3D" id="3.30.200.70">
    <property type="match status" value="1"/>
</dbReference>
<comment type="subcellular location">
    <subcellularLocation>
        <location evidence="11">Cytoplasm</location>
    </subcellularLocation>
</comment>
<dbReference type="Proteomes" id="UP000294832">
    <property type="component" value="Unassembled WGS sequence"/>
</dbReference>
<evidence type="ECO:0000256" key="4">
    <source>
        <dbReference type="ARBA" id="ARBA00022679"/>
    </source>
</evidence>
<feature type="binding site" evidence="11">
    <location>
        <position position="221"/>
    </location>
    <ligand>
        <name>Mg(2+)</name>
        <dbReference type="ChEBI" id="CHEBI:18420"/>
    </ligand>
</feature>
<evidence type="ECO:0000256" key="9">
    <source>
        <dbReference type="ARBA" id="ARBA00022842"/>
    </source>
</evidence>
<comment type="caution">
    <text evidence="13">The sequence shown here is derived from an EMBL/GenBank/DDBJ whole genome shotgun (WGS) entry which is preliminary data.</text>
</comment>
<dbReference type="GO" id="GO:0004674">
    <property type="term" value="F:protein serine/threonine kinase activity"/>
    <property type="evidence" value="ECO:0007669"/>
    <property type="project" value="UniProtKB-UniRule"/>
</dbReference>
<dbReference type="NCBIfam" id="NF008738">
    <property type="entry name" value="PRK11768.1"/>
    <property type="match status" value="1"/>
</dbReference>
<dbReference type="Pfam" id="PF01636">
    <property type="entry name" value="APH"/>
    <property type="match status" value="1"/>
</dbReference>
<keyword evidence="5 11" id="KW-0479">Metal-binding</keyword>
<keyword evidence="7 11" id="KW-0418">Kinase</keyword>
<keyword evidence="4 11" id="KW-0808">Transferase</keyword>
<accession>A0A4R2F414</accession>
<keyword evidence="6 11" id="KW-0547">Nucleotide-binding</keyword>
<evidence type="ECO:0000256" key="1">
    <source>
        <dbReference type="ARBA" id="ARBA00022490"/>
    </source>
</evidence>
<evidence type="ECO:0000256" key="7">
    <source>
        <dbReference type="ARBA" id="ARBA00022777"/>
    </source>
</evidence>
<evidence type="ECO:0000259" key="12">
    <source>
        <dbReference type="Pfam" id="PF01636"/>
    </source>
</evidence>
<dbReference type="GO" id="GO:0005737">
    <property type="term" value="C:cytoplasm"/>
    <property type="evidence" value="ECO:0007669"/>
    <property type="project" value="UniProtKB-SubCell"/>
</dbReference>
<evidence type="ECO:0000313" key="13">
    <source>
        <dbReference type="EMBL" id="TCN80743.1"/>
    </source>
</evidence>
<evidence type="ECO:0000256" key="3">
    <source>
        <dbReference type="ARBA" id="ARBA00022553"/>
    </source>
</evidence>
<dbReference type="InterPro" id="IPR011009">
    <property type="entry name" value="Kinase-like_dom_sf"/>
</dbReference>
<dbReference type="HAMAP" id="MF_01497">
    <property type="entry name" value="SrkA_kinase"/>
    <property type="match status" value="1"/>
</dbReference>
<keyword evidence="14" id="KW-1185">Reference proteome</keyword>
<dbReference type="GO" id="GO:0106310">
    <property type="term" value="F:protein serine kinase activity"/>
    <property type="evidence" value="ECO:0007669"/>
    <property type="project" value="RHEA"/>
</dbReference>
<dbReference type="Gene3D" id="1.20.1270.170">
    <property type="match status" value="1"/>
</dbReference>
<evidence type="ECO:0000313" key="14">
    <source>
        <dbReference type="Proteomes" id="UP000294832"/>
    </source>
</evidence>
<feature type="domain" description="Aminoglycoside phosphotransferase" evidence="12">
    <location>
        <begin position="35"/>
        <end position="267"/>
    </location>
</feature>
<feature type="binding site" evidence="11">
    <location>
        <position position="209"/>
    </location>
    <ligand>
        <name>Mg(2+)</name>
        <dbReference type="ChEBI" id="CHEBI:18420"/>
    </ligand>
</feature>
<keyword evidence="2 11" id="KW-0723">Serine/threonine-protein kinase</keyword>
<feature type="active site" evidence="11">
    <location>
        <position position="221"/>
    </location>
</feature>
<evidence type="ECO:0000256" key="11">
    <source>
        <dbReference type="HAMAP-Rule" id="MF_01497"/>
    </source>
</evidence>
<name>A0A4R2F414_9GAMM</name>
<organism evidence="13 14">
    <name type="scientific">Shewanella fodinae</name>
    <dbReference type="NCBI Taxonomy" id="552357"/>
    <lineage>
        <taxon>Bacteria</taxon>
        <taxon>Pseudomonadati</taxon>
        <taxon>Pseudomonadota</taxon>
        <taxon>Gammaproteobacteria</taxon>
        <taxon>Alteromonadales</taxon>
        <taxon>Shewanellaceae</taxon>
        <taxon>Shewanella</taxon>
    </lineage>
</organism>
<dbReference type="InterPro" id="IPR002575">
    <property type="entry name" value="Aminoglycoside_PTrfase"/>
</dbReference>
<dbReference type="AlphaFoldDB" id="A0A4R2F414"/>
<dbReference type="GO" id="GO:0005524">
    <property type="term" value="F:ATP binding"/>
    <property type="evidence" value="ECO:0007669"/>
    <property type="project" value="UniProtKB-UniRule"/>
</dbReference>
<keyword evidence="3 11" id="KW-0597">Phosphoprotein</keyword>
<comment type="catalytic activity">
    <reaction evidence="11">
        <text>L-seryl-[protein] + ATP = O-phospho-L-seryl-[protein] + ADP + H(+)</text>
        <dbReference type="Rhea" id="RHEA:17989"/>
        <dbReference type="Rhea" id="RHEA-COMP:9863"/>
        <dbReference type="Rhea" id="RHEA-COMP:11604"/>
        <dbReference type="ChEBI" id="CHEBI:15378"/>
        <dbReference type="ChEBI" id="CHEBI:29999"/>
        <dbReference type="ChEBI" id="CHEBI:30616"/>
        <dbReference type="ChEBI" id="CHEBI:83421"/>
        <dbReference type="ChEBI" id="CHEBI:456216"/>
        <dbReference type="EC" id="2.7.11.1"/>
    </reaction>
</comment>
<feature type="site" description="ATP" evidence="11">
    <location>
        <position position="38"/>
    </location>
</feature>
<keyword evidence="1 11" id="KW-0963">Cytoplasm</keyword>
<dbReference type="EC" id="2.7.11.1" evidence="11"/>
<dbReference type="RefSeq" id="WP_165900162.1">
    <property type="nucleotide sequence ID" value="NZ_BMXW01000036.1"/>
</dbReference>
<comment type="cofactor">
    <cofactor evidence="11">
        <name>Mg(2+)</name>
        <dbReference type="ChEBI" id="CHEBI:18420"/>
    </cofactor>
</comment>
<evidence type="ECO:0000256" key="8">
    <source>
        <dbReference type="ARBA" id="ARBA00022840"/>
    </source>
</evidence>
<evidence type="ECO:0000256" key="2">
    <source>
        <dbReference type="ARBA" id="ARBA00022527"/>
    </source>
</evidence>
<feature type="active site" description="Proton acceptor" evidence="11">
    <location>
        <position position="204"/>
    </location>
</feature>
<comment type="catalytic activity">
    <reaction evidence="11">
        <text>L-threonyl-[protein] + ATP = O-phospho-L-threonyl-[protein] + ADP + H(+)</text>
        <dbReference type="Rhea" id="RHEA:46608"/>
        <dbReference type="Rhea" id="RHEA-COMP:11060"/>
        <dbReference type="Rhea" id="RHEA-COMP:11605"/>
        <dbReference type="ChEBI" id="CHEBI:15378"/>
        <dbReference type="ChEBI" id="CHEBI:30013"/>
        <dbReference type="ChEBI" id="CHEBI:30616"/>
        <dbReference type="ChEBI" id="CHEBI:61977"/>
        <dbReference type="ChEBI" id="CHEBI:456216"/>
        <dbReference type="EC" id="2.7.11.1"/>
    </reaction>
</comment>
<dbReference type="InterPro" id="IPR032882">
    <property type="entry name" value="SrkA/RdoA"/>
</dbReference>
<evidence type="ECO:0000256" key="10">
    <source>
        <dbReference type="ARBA" id="ARBA00023016"/>
    </source>
</evidence>
<comment type="similarity">
    <text evidence="11">Belongs to the SrkA/RdoA protein kinase family.</text>
</comment>
<keyword evidence="9 11" id="KW-0460">Magnesium</keyword>
<gene>
    <name evidence="11" type="primary">srkA</name>
    <name evidence="13" type="ORF">EDC91_13018</name>
</gene>
<dbReference type="Gene3D" id="1.10.510.10">
    <property type="entry name" value="Transferase(Phosphotransferase) domain 1"/>
    <property type="match status" value="1"/>
</dbReference>
<dbReference type="GO" id="GO:0000287">
    <property type="term" value="F:magnesium ion binding"/>
    <property type="evidence" value="ECO:0007669"/>
    <property type="project" value="UniProtKB-UniRule"/>
</dbReference>
<dbReference type="PANTHER" id="PTHR39573:SF1">
    <property type="entry name" value="STRESS RESPONSE KINASE A"/>
    <property type="match status" value="1"/>
</dbReference>
<dbReference type="PANTHER" id="PTHR39573">
    <property type="entry name" value="STRESS RESPONSE KINASE A"/>
    <property type="match status" value="1"/>
</dbReference>
<comment type="subunit">
    <text evidence="11">Monomer.</text>
</comment>
<keyword evidence="8 11" id="KW-0067">ATP-binding</keyword>
<dbReference type="SUPFAM" id="SSF56112">
    <property type="entry name" value="Protein kinase-like (PK-like)"/>
    <property type="match status" value="1"/>
</dbReference>
<evidence type="ECO:0000256" key="6">
    <source>
        <dbReference type="ARBA" id="ARBA00022741"/>
    </source>
</evidence>
<protein>
    <recommendedName>
        <fullName evidence="11">Stress response kinase A</fullName>
        <ecNumber evidence="11">2.7.11.1</ecNumber>
    </recommendedName>
    <alternativeName>
        <fullName evidence="11">Serine/threonine-protein kinase SrkA</fullName>
    </alternativeName>
</protein>
<comment type="function">
    <text evidence="11">A protein kinase that phosphorylates Ser and Thr residues. Probably acts to suppress the effects of stress linked to accumulation of reactive oxygen species. Probably involved in the extracytoplasmic stress response.</text>
</comment>